<evidence type="ECO:0000256" key="2">
    <source>
        <dbReference type="PROSITE-ProRule" id="PRU01282"/>
    </source>
</evidence>
<organism evidence="3 4">
    <name type="scientific">Pseudochryseolinea flava</name>
    <dbReference type="NCBI Taxonomy" id="2059302"/>
    <lineage>
        <taxon>Bacteria</taxon>
        <taxon>Pseudomonadati</taxon>
        <taxon>Bacteroidota</taxon>
        <taxon>Cytophagia</taxon>
        <taxon>Cytophagales</taxon>
        <taxon>Fulvivirgaceae</taxon>
        <taxon>Pseudochryseolinea</taxon>
    </lineage>
</organism>
<evidence type="ECO:0000256" key="1">
    <source>
        <dbReference type="ARBA" id="ARBA00007198"/>
    </source>
</evidence>
<comment type="similarity">
    <text evidence="1 2">Belongs to the ArsC family.</text>
</comment>
<dbReference type="PROSITE" id="PS51353">
    <property type="entry name" value="ARSC"/>
    <property type="match status" value="1"/>
</dbReference>
<dbReference type="AlphaFoldDB" id="A0A364XVT6"/>
<dbReference type="NCBIfam" id="NF008107">
    <property type="entry name" value="PRK10853.1"/>
    <property type="match status" value="1"/>
</dbReference>
<dbReference type="InterPro" id="IPR036249">
    <property type="entry name" value="Thioredoxin-like_sf"/>
</dbReference>
<dbReference type="InterPro" id="IPR006504">
    <property type="entry name" value="Tscrpt_reg_Spx/MgsR"/>
</dbReference>
<name>A0A364XVT6_9BACT</name>
<dbReference type="Pfam" id="PF03960">
    <property type="entry name" value="ArsC"/>
    <property type="match status" value="1"/>
</dbReference>
<reference evidence="3 4" key="1">
    <citation type="submission" date="2018-06" db="EMBL/GenBank/DDBJ databases">
        <title>Chryseolinea flavus sp. nov., a member of the phylum Bacteroidetes isolated from soil.</title>
        <authorList>
            <person name="Li Y."/>
            <person name="Wang J."/>
        </authorList>
    </citation>
    <scope>NUCLEOTIDE SEQUENCE [LARGE SCALE GENOMIC DNA]</scope>
    <source>
        <strain evidence="3 4">SDU1-6</strain>
    </source>
</reference>
<dbReference type="EMBL" id="QMFY01000022">
    <property type="protein sequence ID" value="RAV98055.1"/>
    <property type="molecule type" value="Genomic_DNA"/>
</dbReference>
<dbReference type="OrthoDB" id="9794155at2"/>
<dbReference type="RefSeq" id="WP_112749738.1">
    <property type="nucleotide sequence ID" value="NZ_QMFY01000022.1"/>
</dbReference>
<dbReference type="Gene3D" id="3.40.30.10">
    <property type="entry name" value="Glutaredoxin"/>
    <property type="match status" value="1"/>
</dbReference>
<dbReference type="NCBIfam" id="TIGR01617">
    <property type="entry name" value="arsC_related"/>
    <property type="match status" value="1"/>
</dbReference>
<gene>
    <name evidence="3" type="ORF">DQQ10_25305</name>
</gene>
<keyword evidence="4" id="KW-1185">Reference proteome</keyword>
<dbReference type="PANTHER" id="PTHR30041:SF8">
    <property type="entry name" value="PROTEIN YFFB"/>
    <property type="match status" value="1"/>
</dbReference>
<dbReference type="Proteomes" id="UP000251889">
    <property type="component" value="Unassembled WGS sequence"/>
</dbReference>
<sequence length="116" mass="13303">MKKVYGIKNCNTVKNALDWLKKNNVEYEFHDYKKDGITEAKLKSWSKQVGWESLVNKRGTTWRQLDEATQAKVKSESAAIALMKDKTSVIKRPLIEDGDSVVTLGFDEEAFKKAYK</sequence>
<accession>A0A364XVT6</accession>
<comment type="caution">
    <text evidence="3">The sequence shown here is derived from an EMBL/GenBank/DDBJ whole genome shotgun (WGS) entry which is preliminary data.</text>
</comment>
<dbReference type="SUPFAM" id="SSF52833">
    <property type="entry name" value="Thioredoxin-like"/>
    <property type="match status" value="1"/>
</dbReference>
<dbReference type="InterPro" id="IPR006660">
    <property type="entry name" value="Arsenate_reductase-like"/>
</dbReference>
<dbReference type="CDD" id="cd03035">
    <property type="entry name" value="ArsC_Yffb"/>
    <property type="match status" value="1"/>
</dbReference>
<evidence type="ECO:0000313" key="4">
    <source>
        <dbReference type="Proteomes" id="UP000251889"/>
    </source>
</evidence>
<evidence type="ECO:0000313" key="3">
    <source>
        <dbReference type="EMBL" id="RAV98055.1"/>
    </source>
</evidence>
<proteinExistence type="inferred from homology"/>
<dbReference type="PANTHER" id="PTHR30041">
    <property type="entry name" value="ARSENATE REDUCTASE"/>
    <property type="match status" value="1"/>
</dbReference>
<protein>
    <submittedName>
        <fullName evidence="3">ArsC family reductase</fullName>
    </submittedName>
</protein>